<dbReference type="CDD" id="cd23399">
    <property type="entry name" value="beta-trefoil_ABD_ABFB"/>
    <property type="match status" value="1"/>
</dbReference>
<feature type="domain" description="Alpha-L-arabinofuranosidase B arabinose-binding" evidence="7">
    <location>
        <begin position="39"/>
        <end position="172"/>
    </location>
</feature>
<dbReference type="RefSeq" id="WP_158103669.1">
    <property type="nucleotide sequence ID" value="NZ_JAGIOO010000001.1"/>
</dbReference>
<comment type="caution">
    <text evidence="8">The sequence shown here is derived from an EMBL/GenBank/DDBJ whole genome shotgun (WGS) entry which is preliminary data.</text>
</comment>
<evidence type="ECO:0000256" key="1">
    <source>
        <dbReference type="ARBA" id="ARBA00009865"/>
    </source>
</evidence>
<evidence type="ECO:0000256" key="5">
    <source>
        <dbReference type="RuleBase" id="RU361187"/>
    </source>
</evidence>
<evidence type="ECO:0000313" key="9">
    <source>
        <dbReference type="Proteomes" id="UP001519363"/>
    </source>
</evidence>
<dbReference type="Gene3D" id="2.80.10.50">
    <property type="match status" value="1"/>
</dbReference>
<evidence type="ECO:0000259" key="7">
    <source>
        <dbReference type="Pfam" id="PF05270"/>
    </source>
</evidence>
<keyword evidence="3 5" id="KW-0378">Hydrolase</keyword>
<organism evidence="8 9">
    <name type="scientific">Crossiella equi</name>
    <dbReference type="NCBI Taxonomy" id="130796"/>
    <lineage>
        <taxon>Bacteria</taxon>
        <taxon>Bacillati</taxon>
        <taxon>Actinomycetota</taxon>
        <taxon>Actinomycetes</taxon>
        <taxon>Pseudonocardiales</taxon>
        <taxon>Pseudonocardiaceae</taxon>
        <taxon>Crossiella</taxon>
    </lineage>
</organism>
<evidence type="ECO:0000256" key="2">
    <source>
        <dbReference type="ARBA" id="ARBA00022729"/>
    </source>
</evidence>
<dbReference type="CDD" id="cd18820">
    <property type="entry name" value="GH43_LbAraf43-like"/>
    <property type="match status" value="1"/>
</dbReference>
<dbReference type="PANTHER" id="PTHR43817">
    <property type="entry name" value="GLYCOSYL HYDROLASE"/>
    <property type="match status" value="1"/>
</dbReference>
<dbReference type="Pfam" id="PF05270">
    <property type="entry name" value="AbfB"/>
    <property type="match status" value="1"/>
</dbReference>
<dbReference type="PANTHER" id="PTHR43817:SF1">
    <property type="entry name" value="HYDROLASE, FAMILY 43, PUTATIVE (AFU_ORTHOLOGUE AFUA_3G01660)-RELATED"/>
    <property type="match status" value="1"/>
</dbReference>
<gene>
    <name evidence="8" type="ORF">JOF53_001894</name>
</gene>
<feature type="signal peptide" evidence="6">
    <location>
        <begin position="1"/>
        <end position="29"/>
    </location>
</feature>
<evidence type="ECO:0000256" key="3">
    <source>
        <dbReference type="ARBA" id="ARBA00022801"/>
    </source>
</evidence>
<proteinExistence type="inferred from homology"/>
<dbReference type="InterPro" id="IPR023296">
    <property type="entry name" value="Glyco_hydro_beta-prop_sf"/>
</dbReference>
<dbReference type="InterPro" id="IPR036195">
    <property type="entry name" value="AbfB_ABD_sf"/>
</dbReference>
<accession>A0ABS5A9R5</accession>
<dbReference type="EMBL" id="JAGIOO010000001">
    <property type="protein sequence ID" value="MBP2473022.1"/>
    <property type="molecule type" value="Genomic_DNA"/>
</dbReference>
<dbReference type="InterPro" id="IPR007934">
    <property type="entry name" value="AbfB_ABD"/>
</dbReference>
<dbReference type="SUPFAM" id="SSF75005">
    <property type="entry name" value="Arabinanase/levansucrase/invertase"/>
    <property type="match status" value="1"/>
</dbReference>
<dbReference type="SUPFAM" id="SSF110221">
    <property type="entry name" value="AbfB domain"/>
    <property type="match status" value="1"/>
</dbReference>
<reference evidence="8 9" key="1">
    <citation type="submission" date="2021-03" db="EMBL/GenBank/DDBJ databases">
        <title>Sequencing the genomes of 1000 actinobacteria strains.</title>
        <authorList>
            <person name="Klenk H.-P."/>
        </authorList>
    </citation>
    <scope>NUCLEOTIDE SEQUENCE [LARGE SCALE GENOMIC DNA]</scope>
    <source>
        <strain evidence="8 9">DSM 44580</strain>
    </source>
</reference>
<keyword evidence="2 6" id="KW-0732">Signal</keyword>
<name>A0ABS5A9R5_9PSEU</name>
<sequence>MCTRPARLVAFLWISTLLLGFLAVPQAAAQAGQAPNHSSLRAFNIPNGFLRHAGGWGRLDDITASSPEWARADATWTVQPGLAGGCLSFESRNFKRHYLRHQNGRVRLDKFENTPGFRADATFCQVQGLADAGASSFRAWQFPGAFLRHAGGALWLSDNDNSPLFRADATFRATGALISGVFYNAIADPGADPSMVRYNGMYYLLQGDNYNGNNLVIRKSTSVEGLRDAPPITIWRHPACPALACTEIWAPELQRVRNQWWVFFTGASDNNNGRSHRMFALRARTDDPSGPYDYLGEQRLPGGQWAIDGAWFEKDGQGYYVWSGWEFDYGRANEVQHLYIARMNDPMTPVGDRVKIASPTAAWETRPNGANVLLNEGPQPLFGPRGQLFMTFSANASWTDDYCVGLLTLNGNPMDPTAWSKTSGCVFPGQPSAIAPGHNGFLEINGRQWITYHARQQPGTGWAGRSLYLQPLPFDAAGRPAFGRSVGAHEPVALP</sequence>
<feature type="chain" id="PRO_5046739026" evidence="6">
    <location>
        <begin position="30"/>
        <end position="495"/>
    </location>
</feature>
<dbReference type="Pfam" id="PF04616">
    <property type="entry name" value="Glyco_hydro_43"/>
    <property type="match status" value="1"/>
</dbReference>
<evidence type="ECO:0000313" key="8">
    <source>
        <dbReference type="EMBL" id="MBP2473022.1"/>
    </source>
</evidence>
<dbReference type="InterPro" id="IPR006710">
    <property type="entry name" value="Glyco_hydro_43"/>
</dbReference>
<keyword evidence="9" id="KW-1185">Reference proteome</keyword>
<dbReference type="Gene3D" id="2.115.10.20">
    <property type="entry name" value="Glycosyl hydrolase domain, family 43"/>
    <property type="match status" value="1"/>
</dbReference>
<dbReference type="Proteomes" id="UP001519363">
    <property type="component" value="Unassembled WGS sequence"/>
</dbReference>
<evidence type="ECO:0000256" key="6">
    <source>
        <dbReference type="SAM" id="SignalP"/>
    </source>
</evidence>
<comment type="similarity">
    <text evidence="1 5">Belongs to the glycosyl hydrolase 43 family.</text>
</comment>
<keyword evidence="4 5" id="KW-0326">Glycosidase</keyword>
<protein>
    <submittedName>
        <fullName evidence="8">GH43 family beta-xylosidase</fullName>
    </submittedName>
</protein>
<evidence type="ECO:0000256" key="4">
    <source>
        <dbReference type="ARBA" id="ARBA00023295"/>
    </source>
</evidence>